<keyword evidence="7 12" id="KW-0223">Dioxygenase</keyword>
<dbReference type="FunFam" id="2.60.120.10:FF:000031">
    <property type="entry name" value="1,2-dihydroxy-3-keto-5-methylthiopentene dioxygenase"/>
    <property type="match status" value="1"/>
</dbReference>
<dbReference type="CDD" id="cd02232">
    <property type="entry name" value="cupin_ARD"/>
    <property type="match status" value="1"/>
</dbReference>
<keyword evidence="5 12" id="KW-0028">Amino-acid biosynthesis</keyword>
<dbReference type="GO" id="GO:0010309">
    <property type="term" value="F:acireductone dioxygenase [iron(II)-requiring] activity"/>
    <property type="evidence" value="ECO:0007669"/>
    <property type="project" value="UniProtKB-UniRule"/>
</dbReference>
<name>A0ABD1EZK5_HYPHA</name>
<organism evidence="13 14">
    <name type="scientific">Hypothenemus hampei</name>
    <name type="common">Coffee berry borer</name>
    <dbReference type="NCBI Taxonomy" id="57062"/>
    <lineage>
        <taxon>Eukaryota</taxon>
        <taxon>Metazoa</taxon>
        <taxon>Ecdysozoa</taxon>
        <taxon>Arthropoda</taxon>
        <taxon>Hexapoda</taxon>
        <taxon>Insecta</taxon>
        <taxon>Pterygota</taxon>
        <taxon>Neoptera</taxon>
        <taxon>Endopterygota</taxon>
        <taxon>Coleoptera</taxon>
        <taxon>Polyphaga</taxon>
        <taxon>Cucujiformia</taxon>
        <taxon>Curculionidae</taxon>
        <taxon>Scolytinae</taxon>
        <taxon>Hypothenemus</taxon>
    </lineage>
</organism>
<accession>A0ABD1EZK5</accession>
<dbReference type="GO" id="GO:0005737">
    <property type="term" value="C:cytoplasm"/>
    <property type="evidence" value="ECO:0007669"/>
    <property type="project" value="UniProtKB-SubCell"/>
</dbReference>
<dbReference type="PANTHER" id="PTHR23418">
    <property type="entry name" value="ACIREDUCTONE DIOXYGENASE"/>
    <property type="match status" value="1"/>
</dbReference>
<dbReference type="EMBL" id="JBDJPC010000004">
    <property type="protein sequence ID" value="KAL1506433.1"/>
    <property type="molecule type" value="Genomic_DNA"/>
</dbReference>
<dbReference type="PANTHER" id="PTHR23418:SF0">
    <property type="entry name" value="ACIREDUCTONE DIOXYGENASE"/>
    <property type="match status" value="1"/>
</dbReference>
<dbReference type="Gene3D" id="2.60.120.10">
    <property type="entry name" value="Jelly Rolls"/>
    <property type="match status" value="1"/>
</dbReference>
<proteinExistence type="inferred from homology"/>
<feature type="binding site" evidence="12">
    <location>
        <position position="95"/>
    </location>
    <ligand>
        <name>Fe(2+)</name>
        <dbReference type="ChEBI" id="CHEBI:29033"/>
        <note>for iron-dependent acireductone dioxygenase activity</note>
    </ligand>
</feature>
<dbReference type="EC" id="1.13.11.53" evidence="12"/>
<dbReference type="InterPro" id="IPR027496">
    <property type="entry name" value="ARD_euk"/>
</dbReference>
<evidence type="ECO:0000256" key="5">
    <source>
        <dbReference type="ARBA" id="ARBA00022605"/>
    </source>
</evidence>
<dbReference type="AlphaFoldDB" id="A0ABD1EZK5"/>
<feature type="binding site" evidence="12">
    <location>
        <position position="134"/>
    </location>
    <ligand>
        <name>Ni(2+)</name>
        <dbReference type="ChEBI" id="CHEBI:49786"/>
        <note>for nickel-dependent acireductone dioxygenase activity</note>
    </ligand>
</feature>
<evidence type="ECO:0000256" key="3">
    <source>
        <dbReference type="ARBA" id="ARBA00022490"/>
    </source>
</evidence>
<comment type="catalytic activity">
    <reaction evidence="12">
        <text>1,2-dihydroxy-5-(methylsulfanyl)pent-1-en-3-one + O2 = 3-(methylsulfanyl)propanoate + CO + formate + 2 H(+)</text>
        <dbReference type="Rhea" id="RHEA:14161"/>
        <dbReference type="ChEBI" id="CHEBI:15378"/>
        <dbReference type="ChEBI" id="CHEBI:15379"/>
        <dbReference type="ChEBI" id="CHEBI:15740"/>
        <dbReference type="ChEBI" id="CHEBI:17245"/>
        <dbReference type="ChEBI" id="CHEBI:49016"/>
        <dbReference type="ChEBI" id="CHEBI:49252"/>
        <dbReference type="EC" id="1.13.11.53"/>
    </reaction>
</comment>
<keyword evidence="11 12" id="KW-0539">Nucleus</keyword>
<dbReference type="HAMAP" id="MF_03154">
    <property type="entry name" value="Salvage_MtnD_euk"/>
    <property type="match status" value="1"/>
</dbReference>
<feature type="binding site" evidence="12">
    <location>
        <position position="95"/>
    </location>
    <ligand>
        <name>Ni(2+)</name>
        <dbReference type="ChEBI" id="CHEBI:49786"/>
        <note>for nickel-dependent acireductone dioxygenase activity</note>
    </ligand>
</feature>
<keyword evidence="6 12" id="KW-0479">Metal-binding</keyword>
<dbReference type="GO" id="GO:0019509">
    <property type="term" value="P:L-methionine salvage from methylthioadenosine"/>
    <property type="evidence" value="ECO:0007669"/>
    <property type="project" value="UniProtKB-UniRule"/>
</dbReference>
<evidence type="ECO:0000256" key="2">
    <source>
        <dbReference type="ARBA" id="ARBA00004413"/>
    </source>
</evidence>
<evidence type="ECO:0000313" key="14">
    <source>
        <dbReference type="Proteomes" id="UP001566132"/>
    </source>
</evidence>
<evidence type="ECO:0000256" key="7">
    <source>
        <dbReference type="ARBA" id="ARBA00022964"/>
    </source>
</evidence>
<protein>
    <recommendedName>
        <fullName evidence="12">Acireductone dioxygenase</fullName>
    </recommendedName>
    <alternativeName>
        <fullName evidence="12">Acireductone dioxygenase (Fe(2+)-requiring)</fullName>
        <shortName evidence="12">ARD'</shortName>
        <shortName evidence="12">Fe-ARD</shortName>
        <ecNumber evidence="12">1.13.11.54</ecNumber>
    </alternativeName>
    <alternativeName>
        <fullName evidence="12">Acireductone dioxygenase (Ni(2+)-requiring)</fullName>
        <shortName evidence="12">ARD</shortName>
        <shortName evidence="12">Ni-ARD</shortName>
        <ecNumber evidence="12">1.13.11.53</ecNumber>
    </alternativeName>
</protein>
<reference evidence="13 14" key="1">
    <citation type="submission" date="2024-05" db="EMBL/GenBank/DDBJ databases">
        <title>Genetic variation in Jamaican populations of the coffee berry borer (Hypothenemus hampei).</title>
        <authorList>
            <person name="Errbii M."/>
            <person name="Myrie A."/>
        </authorList>
    </citation>
    <scope>NUCLEOTIDE SEQUENCE [LARGE SCALE GENOMIC DNA]</scope>
    <source>
        <strain evidence="13">JA-Hopewell-2020-01-JO</strain>
        <tissue evidence="13">Whole body</tissue>
    </source>
</reference>
<comment type="caution">
    <text evidence="13">The sequence shown here is derived from an EMBL/GenBank/DDBJ whole genome shotgun (WGS) entry which is preliminary data.</text>
</comment>
<evidence type="ECO:0000256" key="8">
    <source>
        <dbReference type="ARBA" id="ARBA00023002"/>
    </source>
</evidence>
<comment type="function">
    <text evidence="12">Catalyzes 2 different reactions between oxygen and the acireductone 1,2-dihydroxy-3-keto-5-methylthiopentene (DHK-MTPene) depending upon the metal bound in the active site. Fe-containing acireductone dioxygenase (Fe-ARD) produces formate and 2-keto-4-methylthiobutyrate (KMTB), the alpha-ketoacid precursor of methionine in the methionine recycle pathway. Ni-containing acireductone dioxygenase (Ni-ARD) produces methylthiopropionate, carbon monoxide and formate, and does not lie on the methionine recycle pathway.</text>
</comment>
<evidence type="ECO:0000313" key="13">
    <source>
        <dbReference type="EMBL" id="KAL1506433.1"/>
    </source>
</evidence>
<evidence type="ECO:0000256" key="6">
    <source>
        <dbReference type="ARBA" id="ARBA00022723"/>
    </source>
</evidence>
<evidence type="ECO:0000256" key="9">
    <source>
        <dbReference type="ARBA" id="ARBA00023004"/>
    </source>
</evidence>
<dbReference type="Proteomes" id="UP001566132">
    <property type="component" value="Unassembled WGS sequence"/>
</dbReference>
<comment type="subcellular location">
    <subcellularLocation>
        <location evidence="2">Cell membrane</location>
        <topology evidence="2">Peripheral membrane protein</topology>
        <orientation evidence="2">Cytoplasmic side</orientation>
    </subcellularLocation>
    <subcellularLocation>
        <location evidence="12">Cytoplasm</location>
    </subcellularLocation>
    <subcellularLocation>
        <location evidence="12">Nucleus</location>
    </subcellularLocation>
</comment>
<keyword evidence="4 12" id="KW-0533">Nickel</keyword>
<dbReference type="Pfam" id="PF03079">
    <property type="entry name" value="ARD"/>
    <property type="match status" value="1"/>
</dbReference>
<dbReference type="InterPro" id="IPR014710">
    <property type="entry name" value="RmlC-like_jellyroll"/>
</dbReference>
<dbReference type="InterPro" id="IPR004313">
    <property type="entry name" value="ARD"/>
</dbReference>
<dbReference type="GO" id="GO:0005886">
    <property type="term" value="C:plasma membrane"/>
    <property type="evidence" value="ECO:0007669"/>
    <property type="project" value="UniProtKB-SubCell"/>
</dbReference>
<dbReference type="GO" id="GO:0005634">
    <property type="term" value="C:nucleus"/>
    <property type="evidence" value="ECO:0007669"/>
    <property type="project" value="UniProtKB-SubCell"/>
</dbReference>
<dbReference type="InterPro" id="IPR011051">
    <property type="entry name" value="RmlC_Cupin_sf"/>
</dbReference>
<comment type="similarity">
    <text evidence="12">Belongs to the acireductone dioxygenase (ARD) family.</text>
</comment>
<dbReference type="GO" id="GO:0010308">
    <property type="term" value="F:acireductone dioxygenase (Ni2+-requiring) activity"/>
    <property type="evidence" value="ECO:0007669"/>
    <property type="project" value="UniProtKB-UniRule"/>
</dbReference>
<keyword evidence="3 12" id="KW-0963">Cytoplasm</keyword>
<feature type="binding site" evidence="12">
    <location>
        <position position="91"/>
    </location>
    <ligand>
        <name>Ni(2+)</name>
        <dbReference type="ChEBI" id="CHEBI:49786"/>
        <note>for nickel-dependent acireductone dioxygenase activity</note>
    </ligand>
</feature>
<comment type="pathway">
    <text evidence="12">Amino-acid biosynthesis; L-methionine biosynthesis via salvage pathway; L-methionine from S-methyl-5-thio-alpha-D-ribose 1-phosphate: step 5/6.</text>
</comment>
<comment type="catalytic activity">
    <reaction evidence="1 12">
        <text>1,2-dihydroxy-5-(methylsulfanyl)pent-1-en-3-one + O2 = 4-methylsulfanyl-2-oxobutanoate + formate + 2 H(+)</text>
        <dbReference type="Rhea" id="RHEA:24504"/>
        <dbReference type="ChEBI" id="CHEBI:15378"/>
        <dbReference type="ChEBI" id="CHEBI:15379"/>
        <dbReference type="ChEBI" id="CHEBI:15740"/>
        <dbReference type="ChEBI" id="CHEBI:16723"/>
        <dbReference type="ChEBI" id="CHEBI:49252"/>
        <dbReference type="EC" id="1.13.11.54"/>
    </reaction>
</comment>
<evidence type="ECO:0000256" key="10">
    <source>
        <dbReference type="ARBA" id="ARBA00023167"/>
    </source>
</evidence>
<feature type="binding site" evidence="12">
    <location>
        <position position="134"/>
    </location>
    <ligand>
        <name>Fe(2+)</name>
        <dbReference type="ChEBI" id="CHEBI:29033"/>
        <note>for iron-dependent acireductone dioxygenase activity</note>
    </ligand>
</feature>
<comment type="cofactor">
    <cofactor evidence="12">
        <name>Fe(2+)</name>
        <dbReference type="ChEBI" id="CHEBI:29033"/>
    </cofactor>
    <cofactor evidence="12">
        <name>Ni(2+)</name>
        <dbReference type="ChEBI" id="CHEBI:49786"/>
    </cofactor>
    <text evidence="12">Binds either 1 Fe or Ni cation per monomer. Iron-binding promotes an acireductone dioxygenase reaction producing 2-keto-4-methylthiobutyrate, while nickel-binding promotes an acireductone dioxygenase reaction producing 3-(methylsulfanyl)propanoate.</text>
</comment>
<dbReference type="GO" id="GO:0005506">
    <property type="term" value="F:iron ion binding"/>
    <property type="evidence" value="ECO:0007669"/>
    <property type="project" value="UniProtKB-UniRule"/>
</dbReference>
<keyword evidence="14" id="KW-1185">Reference proteome</keyword>
<feature type="binding site" evidence="12">
    <location>
        <position position="91"/>
    </location>
    <ligand>
        <name>Fe(2+)</name>
        <dbReference type="ChEBI" id="CHEBI:29033"/>
        <note>for iron-dependent acireductone dioxygenase activity</note>
    </ligand>
</feature>
<evidence type="ECO:0000256" key="12">
    <source>
        <dbReference type="HAMAP-Rule" id="MF_03154"/>
    </source>
</evidence>
<gene>
    <name evidence="13" type="ORF">ABEB36_005804</name>
</gene>
<keyword evidence="10 12" id="KW-0486">Methionine biosynthesis</keyword>
<sequence length="185" mass="22036">MVQAWYMDTSDYDKREEHHKNPAEYVSLEDLYKLSGVEYFKLNLATLETDGVLDKLKKERGYTYEDQITMSPDRLPQFEEKLKIFFTEHLHTDEEIRLCVDGSGYFDIRDKNDQWIRVKVEPGDLLIVPAGIYHRFTLDTKNFIVAKRFFVGEPIWTPYNRPAEQMDARKEYLEKLTRGTFIKSY</sequence>
<dbReference type="GO" id="GO:0016151">
    <property type="term" value="F:nickel cation binding"/>
    <property type="evidence" value="ECO:0007669"/>
    <property type="project" value="UniProtKB-UniRule"/>
</dbReference>
<keyword evidence="8 12" id="KW-0560">Oxidoreductase</keyword>
<evidence type="ECO:0000256" key="1">
    <source>
        <dbReference type="ARBA" id="ARBA00000428"/>
    </source>
</evidence>
<evidence type="ECO:0000256" key="11">
    <source>
        <dbReference type="ARBA" id="ARBA00023242"/>
    </source>
</evidence>
<evidence type="ECO:0000256" key="4">
    <source>
        <dbReference type="ARBA" id="ARBA00022596"/>
    </source>
</evidence>
<keyword evidence="9 12" id="KW-0408">Iron</keyword>
<dbReference type="SUPFAM" id="SSF51182">
    <property type="entry name" value="RmlC-like cupins"/>
    <property type="match status" value="1"/>
</dbReference>
<feature type="binding site" evidence="12">
    <location>
        <position position="89"/>
    </location>
    <ligand>
        <name>Ni(2+)</name>
        <dbReference type="ChEBI" id="CHEBI:49786"/>
        <note>for nickel-dependent acireductone dioxygenase activity</note>
    </ligand>
</feature>
<dbReference type="EC" id="1.13.11.54" evidence="12"/>
<feature type="binding site" evidence="12">
    <location>
        <position position="89"/>
    </location>
    <ligand>
        <name>Fe(2+)</name>
        <dbReference type="ChEBI" id="CHEBI:29033"/>
        <note>for iron-dependent acireductone dioxygenase activity</note>
    </ligand>
</feature>